<dbReference type="EMBL" id="CP126220">
    <property type="protein sequence ID" value="WIA21403.1"/>
    <property type="molecule type" value="Genomic_DNA"/>
</dbReference>
<organism evidence="2 3">
    <name type="scientific">Tetradesmus obliquus</name>
    <name type="common">Green alga</name>
    <name type="synonym">Acutodesmus obliquus</name>
    <dbReference type="NCBI Taxonomy" id="3088"/>
    <lineage>
        <taxon>Eukaryota</taxon>
        <taxon>Viridiplantae</taxon>
        <taxon>Chlorophyta</taxon>
        <taxon>core chlorophytes</taxon>
        <taxon>Chlorophyceae</taxon>
        <taxon>CS clade</taxon>
        <taxon>Sphaeropleales</taxon>
        <taxon>Scenedesmaceae</taxon>
        <taxon>Tetradesmus</taxon>
    </lineage>
</organism>
<evidence type="ECO:0000313" key="3">
    <source>
        <dbReference type="Proteomes" id="UP001244341"/>
    </source>
</evidence>
<dbReference type="PANTHER" id="PTHR31579">
    <property type="entry name" value="OS03G0796600 PROTEIN"/>
    <property type="match status" value="1"/>
</dbReference>
<dbReference type="Proteomes" id="UP001244341">
    <property type="component" value="Chromosome 13b"/>
</dbReference>
<name>A0ABY8UIN8_TETOB</name>
<protein>
    <submittedName>
        <fullName evidence="2">Uncharacterized protein</fullName>
    </submittedName>
</protein>
<gene>
    <name evidence="2" type="ORF">OEZ85_000618</name>
</gene>
<keyword evidence="3" id="KW-1185">Reference proteome</keyword>
<dbReference type="Pfam" id="PF04720">
    <property type="entry name" value="PDDEXK_6"/>
    <property type="match status" value="1"/>
</dbReference>
<sequence length="343" mass="36898">MAPAPLMQFNGSYACGSLQFQFDAEEQHYKQQQTEATRLDALKDRLRWLQEPQSTFQVQLQRDVRRLLRVMGRETLDVVVMASRLSLVGYHVTVRTAIGGGPSCFRNLRHEFLTVLSNEGDFKDSTLIVDPLFREQFAIPQPTATYEALLELIPQEFVATASRLIPLVQCLCAEMVASFESKGLTLPPWRRAQSMLSKWLPTKSRDVAFGGSSSAGSLSRCSSGSAAAAGVAGTSCESDSGSLELSAAGGSPFSKDSDVDVAERVVRQSSSRSLLSGKLSVNGAARNSSTNGSRLGVATAGSTASQAVGTVSMQPPVHRGQPPTYKVKIASAAALLQQLPRRQ</sequence>
<proteinExistence type="predicted"/>
<reference evidence="2 3" key="1">
    <citation type="submission" date="2023-05" db="EMBL/GenBank/DDBJ databases">
        <title>A 100% complete, gapless, phased diploid assembly of the Scenedesmus obliquus UTEX 3031 genome.</title>
        <authorList>
            <person name="Biondi T.C."/>
            <person name="Hanschen E.R."/>
            <person name="Kwon T."/>
            <person name="Eng W."/>
            <person name="Kruse C.P.S."/>
            <person name="Koehler S.I."/>
            <person name="Kunde Y."/>
            <person name="Gleasner C.D."/>
            <person name="You Mak K.T."/>
            <person name="Polle J."/>
            <person name="Hovde B.T."/>
            <person name="Starkenburg S.R."/>
        </authorList>
    </citation>
    <scope>NUCLEOTIDE SEQUENCE [LARGE SCALE GENOMIC DNA]</scope>
    <source>
        <strain evidence="2 3">DOE0152z</strain>
    </source>
</reference>
<dbReference type="PANTHER" id="PTHR31579:SF1">
    <property type="entry name" value="OS03G0796600 PROTEIN"/>
    <property type="match status" value="1"/>
</dbReference>
<accession>A0ABY8UIN8</accession>
<evidence type="ECO:0000256" key="1">
    <source>
        <dbReference type="SAM" id="MobiDB-lite"/>
    </source>
</evidence>
<dbReference type="InterPro" id="IPR006502">
    <property type="entry name" value="PDDEXK-like"/>
</dbReference>
<feature type="region of interest" description="Disordered" evidence="1">
    <location>
        <begin position="277"/>
        <end position="298"/>
    </location>
</feature>
<evidence type="ECO:0000313" key="2">
    <source>
        <dbReference type="EMBL" id="WIA21403.1"/>
    </source>
</evidence>